<dbReference type="Pfam" id="PF03372">
    <property type="entry name" value="Exo_endo_phos"/>
    <property type="match status" value="1"/>
</dbReference>
<dbReference type="CDD" id="cd06222">
    <property type="entry name" value="RNase_H_like"/>
    <property type="match status" value="1"/>
</dbReference>
<dbReference type="Proteomes" id="UP001415857">
    <property type="component" value="Unassembled WGS sequence"/>
</dbReference>
<dbReference type="Pfam" id="PF00078">
    <property type="entry name" value="RVT_1"/>
    <property type="match status" value="1"/>
</dbReference>
<dbReference type="Gene3D" id="3.30.420.10">
    <property type="entry name" value="Ribonuclease H-like superfamily/Ribonuclease H"/>
    <property type="match status" value="1"/>
</dbReference>
<dbReference type="PANTHER" id="PTHR33116">
    <property type="entry name" value="REVERSE TRANSCRIPTASE ZINC-BINDING DOMAIN-CONTAINING PROTEIN-RELATED-RELATED"/>
    <property type="match status" value="1"/>
</dbReference>
<dbReference type="InterPro" id="IPR044730">
    <property type="entry name" value="RNase_H-like_dom_plant"/>
</dbReference>
<dbReference type="InterPro" id="IPR000477">
    <property type="entry name" value="RT_dom"/>
</dbReference>
<dbReference type="PROSITE" id="PS50878">
    <property type="entry name" value="RT_POL"/>
    <property type="match status" value="1"/>
</dbReference>
<organism evidence="2 3">
    <name type="scientific">Liquidambar formosana</name>
    <name type="common">Formosan gum</name>
    <dbReference type="NCBI Taxonomy" id="63359"/>
    <lineage>
        <taxon>Eukaryota</taxon>
        <taxon>Viridiplantae</taxon>
        <taxon>Streptophyta</taxon>
        <taxon>Embryophyta</taxon>
        <taxon>Tracheophyta</taxon>
        <taxon>Spermatophyta</taxon>
        <taxon>Magnoliopsida</taxon>
        <taxon>eudicotyledons</taxon>
        <taxon>Gunneridae</taxon>
        <taxon>Pentapetalae</taxon>
        <taxon>Saxifragales</taxon>
        <taxon>Altingiaceae</taxon>
        <taxon>Liquidambar</taxon>
    </lineage>
</organism>
<keyword evidence="3" id="KW-1185">Reference proteome</keyword>
<sequence length="1375" mass="153649">MIILAWNCRGLARPAAVRALRALVRDKHPDVIFLAETKITDGKLKSCLSALGYPNFVSTPPLHTAGGLCLGWRNGVEIEITLSNNFLINALVFSSPSSQPWMLTTVYGPPYWQTKLAFLDQLDVLANSFVGPLLCLGDFNCILSQDDKYGGRPFVGSSSGGLGALMDSNGLVDMGFSGNPYTWTNKRSNSAHIKERLDRGVANIEWRSLFPEAALLHLPATSSDHCPILLDSLGFSNSVPRPFKFQAMWTRDPSSSLVVDRAWKSFCTGSPTYKFCHKLKESRVALSSWNKAHFGYLHSKINALKNEITNIQSLLPSSTNMESESNLILELDECHKREELLWKQNSRVKWLKEGDRITQFFHLSTIIRSRRNAIDFLKDAAGQWISNREAIGNCFNSHFQCLFSSTNQPVPNGLEGLILPCISLDDNAGLCSIPDESKIREVLFRMGSLKAPGPDGMSVLFYKHYWSIIKYDIVASIRSFFLGGYMLKQINHTHVVLIPKSASASTVKNFRPISLCNVLYKIIAKILANRLQPLLHKLISPMQAAFVPGRLIADNSVIMHEIFHSMKKKMGKGGLMAIKIDMEQAYDKIEWPFLLEVLRCYGFDATWINWIHQCVSTTSFYTLINGGPFGFLKPSRGLRQGDPLSPFLFILCSDVLSRLLNRAEEQGSMHGIKVSRSCPAITHLLFADDLFIFSRASGSEATAILNCLQTYGQWSGQSINQTKSTIHFSRNFSGQPAAAIRAILGLSKTLTTAKCLGLPLFIGNSKRLAFGELISRVKSRITGWKARTLSQTGKSTLIRSVASTIPNYTMSTFLLPNNICATLDACYRNFWWGFKDQGRGLFLKAWDSLCLPKCVGGLGFRRAKDMNKALLAKWGWLLLSGCDSLWATVLKSKYMHQESFQSTAPSHSDSWLWRGILKSQDLVLKGACLTVGNGSSIDLWKDPWIPSIPGFLSFPRGERRLGVNLVADLIFQEGLSWDSDKIISLFDPVIAAKILKLPLSPTRITDKYIWTPNKSGTFSVKSAYLFDNAARLSLAGPYSNKDWNRLWNAKIHERFKVLLWRMSWNILPVRSVLNGRFPINDLSCPLCGAEVETLKHNVLECKITEMIWLSSRWPIRLASFNHLSINDWIITILTNGTGLNLPVEDAPKFLIFAVVLMDCVWMTRNKVLHEEMDIDPRCILAHIDKVANEHLASFVAPSRSIAQRVWIPPPSHWLKLNFDVALRPTFSVLSVVVRDSNGAFIFAWTKKAGPLHPGVAEAQASCFALSEALKHGLSDIVLEGDASSVLNPLSNWSLAPYWELEAYILEARAMLGLWQLWLVNHVPWLANRAAHALAQWAAHCNFFGSIPITSLPPFVLLAEMGEGDVITDVSFPFVQ</sequence>
<dbReference type="GO" id="GO:0003676">
    <property type="term" value="F:nucleic acid binding"/>
    <property type="evidence" value="ECO:0007669"/>
    <property type="project" value="InterPro"/>
</dbReference>
<protein>
    <recommendedName>
        <fullName evidence="1">Reverse transcriptase domain-containing protein</fullName>
    </recommendedName>
</protein>
<dbReference type="CDD" id="cd01650">
    <property type="entry name" value="RT_nLTR_like"/>
    <property type="match status" value="1"/>
</dbReference>
<name>A0AAP0S5Q7_LIQFO</name>
<dbReference type="Pfam" id="PF13966">
    <property type="entry name" value="zf-RVT"/>
    <property type="match status" value="1"/>
</dbReference>
<dbReference type="InterPro" id="IPR026960">
    <property type="entry name" value="RVT-Znf"/>
</dbReference>
<evidence type="ECO:0000259" key="1">
    <source>
        <dbReference type="PROSITE" id="PS50878"/>
    </source>
</evidence>
<dbReference type="InterPro" id="IPR005135">
    <property type="entry name" value="Endo/exonuclease/phosphatase"/>
</dbReference>
<evidence type="ECO:0000313" key="3">
    <source>
        <dbReference type="Proteomes" id="UP001415857"/>
    </source>
</evidence>
<dbReference type="EMBL" id="JBBPBK010000003">
    <property type="protein sequence ID" value="KAK9287687.1"/>
    <property type="molecule type" value="Genomic_DNA"/>
</dbReference>
<comment type="caution">
    <text evidence="2">The sequence shown here is derived from an EMBL/GenBank/DDBJ whole genome shotgun (WGS) entry which is preliminary data.</text>
</comment>
<dbReference type="InterPro" id="IPR002156">
    <property type="entry name" value="RNaseH_domain"/>
</dbReference>
<reference evidence="2 3" key="1">
    <citation type="journal article" date="2024" name="Plant J.">
        <title>Genome sequences and population genomics reveal climatic adaptation and genomic divergence between two closely related sweetgum species.</title>
        <authorList>
            <person name="Xu W.Q."/>
            <person name="Ren C.Q."/>
            <person name="Zhang X.Y."/>
            <person name="Comes H.P."/>
            <person name="Liu X.H."/>
            <person name="Li Y.G."/>
            <person name="Kettle C.J."/>
            <person name="Jalonen R."/>
            <person name="Gaisberger H."/>
            <person name="Ma Y.Z."/>
            <person name="Qiu Y.X."/>
        </authorList>
    </citation>
    <scope>NUCLEOTIDE SEQUENCE [LARGE SCALE GENOMIC DNA]</scope>
    <source>
        <strain evidence="2">Hangzhou</strain>
    </source>
</reference>
<dbReference type="Pfam" id="PF13456">
    <property type="entry name" value="RVT_3"/>
    <property type="match status" value="1"/>
</dbReference>
<gene>
    <name evidence="2" type="ORF">L1049_016125</name>
</gene>
<dbReference type="Gene3D" id="3.60.10.10">
    <property type="entry name" value="Endonuclease/exonuclease/phosphatase"/>
    <property type="match status" value="1"/>
</dbReference>
<dbReference type="InterPro" id="IPR036397">
    <property type="entry name" value="RNaseH_sf"/>
</dbReference>
<dbReference type="InterPro" id="IPR012337">
    <property type="entry name" value="RNaseH-like_sf"/>
</dbReference>
<dbReference type="InterPro" id="IPR036691">
    <property type="entry name" value="Endo/exonu/phosph_ase_sf"/>
</dbReference>
<dbReference type="SUPFAM" id="SSF56672">
    <property type="entry name" value="DNA/RNA polymerases"/>
    <property type="match status" value="1"/>
</dbReference>
<dbReference type="SUPFAM" id="SSF56219">
    <property type="entry name" value="DNase I-like"/>
    <property type="match status" value="1"/>
</dbReference>
<proteinExistence type="predicted"/>
<accession>A0AAP0S5Q7</accession>
<dbReference type="SUPFAM" id="SSF53098">
    <property type="entry name" value="Ribonuclease H-like"/>
    <property type="match status" value="1"/>
</dbReference>
<dbReference type="PANTHER" id="PTHR33116:SF86">
    <property type="entry name" value="REVERSE TRANSCRIPTASE DOMAIN-CONTAINING PROTEIN"/>
    <property type="match status" value="1"/>
</dbReference>
<feature type="domain" description="Reverse transcriptase" evidence="1">
    <location>
        <begin position="479"/>
        <end position="737"/>
    </location>
</feature>
<dbReference type="InterPro" id="IPR043502">
    <property type="entry name" value="DNA/RNA_pol_sf"/>
</dbReference>
<evidence type="ECO:0000313" key="2">
    <source>
        <dbReference type="EMBL" id="KAK9287687.1"/>
    </source>
</evidence>
<dbReference type="GO" id="GO:0004523">
    <property type="term" value="F:RNA-DNA hybrid ribonuclease activity"/>
    <property type="evidence" value="ECO:0007669"/>
    <property type="project" value="InterPro"/>
</dbReference>